<accession>A0ABZ1BS85</accession>
<dbReference type="Proteomes" id="UP001333102">
    <property type="component" value="Chromosome"/>
</dbReference>
<dbReference type="EMBL" id="CP141614">
    <property type="protein sequence ID" value="WRP15456.1"/>
    <property type="molecule type" value="Genomic_DNA"/>
</dbReference>
<organism evidence="2 3">
    <name type="scientific">Geochorda subterranea</name>
    <dbReference type="NCBI Taxonomy" id="3109564"/>
    <lineage>
        <taxon>Bacteria</taxon>
        <taxon>Bacillati</taxon>
        <taxon>Bacillota</taxon>
        <taxon>Limnochordia</taxon>
        <taxon>Limnochordales</taxon>
        <taxon>Geochordaceae</taxon>
        <taxon>Geochorda</taxon>
    </lineage>
</organism>
<gene>
    <name evidence="2" type="ORF">VLY81_04645</name>
</gene>
<proteinExistence type="predicted"/>
<sequence length="419" mass="44192">MRIGASGRTAWMFGLIVILAAVQVITGVAVPGRASSEDATEGRPSTAVQRAAGRFTDVTDPGLVRALEALAPTGALEAFDGDELRASRAVTLGEFAQAAAAAFGVTVPAGKPAPQAALQALVERGALISSDRSHTEVDLALPVTVGEMTGAVLRLAGMEAIGERWPSGSSTAARLELARAAGVLPASIKVGDASRPATRAEAVQLLYEARRVLVLSGQLQRSTTGTASIDTELGEVRVRLSDDAVVVRNGQPASLEDLRDGDTVRAVVDLAGRARVVAAEGRGLALDLDSSELVETARRALEDFARQLTPEQWQMILQGDWAGFRESAKPQIYERLTQAGIAPEEAEALMSGDWETLQSLAADRLADEAGRRLDVSPELVRSVLASDWATARQLAQQELIERIINDVIVPNAQRQSTAG</sequence>
<reference evidence="3" key="1">
    <citation type="submission" date="2023-12" db="EMBL/GenBank/DDBJ databases">
        <title>Novel isolates from deep terrestrial aquifers shed light on the physiology and ecology of the class Limnochordia.</title>
        <authorList>
            <person name="Karnachuk O.V."/>
            <person name="Lukina A.P."/>
            <person name="Avakyan M.R."/>
            <person name="Kadnikov V."/>
            <person name="Begmatov S."/>
            <person name="Beletsky A.V."/>
            <person name="Mardanov A.V."/>
            <person name="Ravin N.V."/>
        </authorList>
    </citation>
    <scope>NUCLEOTIDE SEQUENCE [LARGE SCALE GENOMIC DNA]</scope>
    <source>
        <strain evidence="3">LN</strain>
    </source>
</reference>
<evidence type="ECO:0000313" key="3">
    <source>
        <dbReference type="Proteomes" id="UP001333102"/>
    </source>
</evidence>
<keyword evidence="3" id="KW-1185">Reference proteome</keyword>
<protein>
    <recommendedName>
        <fullName evidence="4">S-layer family protein</fullName>
    </recommendedName>
</protein>
<evidence type="ECO:0000313" key="2">
    <source>
        <dbReference type="EMBL" id="WRP15456.1"/>
    </source>
</evidence>
<name>A0ABZ1BS85_9FIRM</name>
<dbReference type="RefSeq" id="WP_324669859.1">
    <property type="nucleotide sequence ID" value="NZ_CP141614.1"/>
</dbReference>
<feature type="region of interest" description="Disordered" evidence="1">
    <location>
        <begin position="33"/>
        <end position="52"/>
    </location>
</feature>
<evidence type="ECO:0008006" key="4">
    <source>
        <dbReference type="Google" id="ProtNLM"/>
    </source>
</evidence>
<evidence type="ECO:0000256" key="1">
    <source>
        <dbReference type="SAM" id="MobiDB-lite"/>
    </source>
</evidence>